<organism evidence="2 3">
    <name type="scientific">Gimesia chilikensis</name>
    <dbReference type="NCBI Taxonomy" id="2605989"/>
    <lineage>
        <taxon>Bacteria</taxon>
        <taxon>Pseudomonadati</taxon>
        <taxon>Planctomycetota</taxon>
        <taxon>Planctomycetia</taxon>
        <taxon>Planctomycetales</taxon>
        <taxon>Planctomycetaceae</taxon>
        <taxon>Gimesia</taxon>
    </lineage>
</organism>
<gene>
    <name evidence="2" type="ORF">HG66A1_22960</name>
</gene>
<keyword evidence="3" id="KW-1185">Reference proteome</keyword>
<proteinExistence type="predicted"/>
<evidence type="ECO:0008006" key="4">
    <source>
        <dbReference type="Google" id="ProtNLM"/>
    </source>
</evidence>
<dbReference type="AlphaFoldDB" id="A0A517PMC4"/>
<sequence precursor="true">MNASLLNQVVSCACLCLSLLSAGCGASDAPERRPVKGIVKYAGDPLDAAEIRFIPDSGPVSLATIRAGIYQLDNKGGVPLGNCKVQIVSSTPQLDESVAPGDVGTSGEQIPEVTEIPAKYNSHTTLTATIEKGEGAQTLDFELEK</sequence>
<dbReference type="OrthoDB" id="291487at2"/>
<reference evidence="2 3" key="1">
    <citation type="submission" date="2019-02" db="EMBL/GenBank/DDBJ databases">
        <title>Deep-cultivation of Planctomycetes and their phenomic and genomic characterization uncovers novel biology.</title>
        <authorList>
            <person name="Wiegand S."/>
            <person name="Jogler M."/>
            <person name="Boedeker C."/>
            <person name="Pinto D."/>
            <person name="Vollmers J."/>
            <person name="Rivas-Marin E."/>
            <person name="Kohn T."/>
            <person name="Peeters S.H."/>
            <person name="Heuer A."/>
            <person name="Rast P."/>
            <person name="Oberbeckmann S."/>
            <person name="Bunk B."/>
            <person name="Jeske O."/>
            <person name="Meyerdierks A."/>
            <person name="Storesund J.E."/>
            <person name="Kallscheuer N."/>
            <person name="Luecker S."/>
            <person name="Lage O.M."/>
            <person name="Pohl T."/>
            <person name="Merkel B.J."/>
            <person name="Hornburger P."/>
            <person name="Mueller R.-W."/>
            <person name="Bruemmer F."/>
            <person name="Labrenz M."/>
            <person name="Spormann A.M."/>
            <person name="Op den Camp H."/>
            <person name="Overmann J."/>
            <person name="Amann R."/>
            <person name="Jetten M.S.M."/>
            <person name="Mascher T."/>
            <person name="Medema M.H."/>
            <person name="Devos D.P."/>
            <person name="Kaster A.-K."/>
            <person name="Ovreas L."/>
            <person name="Rohde M."/>
            <person name="Galperin M.Y."/>
            <person name="Jogler C."/>
        </authorList>
    </citation>
    <scope>NUCLEOTIDE SEQUENCE [LARGE SCALE GENOMIC DNA]</scope>
    <source>
        <strain evidence="2 3">HG66A1</strain>
    </source>
</reference>
<evidence type="ECO:0000256" key="1">
    <source>
        <dbReference type="SAM" id="SignalP"/>
    </source>
</evidence>
<feature type="chain" id="PRO_5022188429" description="Carboxypeptidase regulatory-like domain-containing protein" evidence="1">
    <location>
        <begin position="27"/>
        <end position="145"/>
    </location>
</feature>
<keyword evidence="1" id="KW-0732">Signal</keyword>
<evidence type="ECO:0000313" key="3">
    <source>
        <dbReference type="Proteomes" id="UP000320421"/>
    </source>
</evidence>
<name>A0A517PMC4_9PLAN</name>
<dbReference type="RefSeq" id="WP_145183423.1">
    <property type="nucleotide sequence ID" value="NZ_CP036266.1"/>
</dbReference>
<protein>
    <recommendedName>
        <fullName evidence="4">Carboxypeptidase regulatory-like domain-containing protein</fullName>
    </recommendedName>
</protein>
<dbReference type="EMBL" id="CP036266">
    <property type="protein sequence ID" value="QDT20510.1"/>
    <property type="molecule type" value="Genomic_DNA"/>
</dbReference>
<accession>A0A517PMC4</accession>
<feature type="signal peptide" evidence="1">
    <location>
        <begin position="1"/>
        <end position="26"/>
    </location>
</feature>
<evidence type="ECO:0000313" key="2">
    <source>
        <dbReference type="EMBL" id="QDT20510.1"/>
    </source>
</evidence>
<dbReference type="Proteomes" id="UP000320421">
    <property type="component" value="Chromosome"/>
</dbReference>